<dbReference type="Gene3D" id="3.30.470.160">
    <property type="entry name" value="Inositol polyphosphate kinase"/>
    <property type="match status" value="1"/>
</dbReference>
<evidence type="ECO:0000313" key="10">
    <source>
        <dbReference type="Proteomes" id="UP000663852"/>
    </source>
</evidence>
<evidence type="ECO:0000256" key="3">
    <source>
        <dbReference type="ARBA" id="ARBA00022741"/>
    </source>
</evidence>
<proteinExistence type="inferred from homology"/>
<comment type="caution">
    <text evidence="9">The sequence shown here is derived from an EMBL/GenBank/DDBJ whole genome shotgun (WGS) entry which is preliminary data.</text>
</comment>
<comment type="catalytic activity">
    <reaction evidence="7">
        <text>1D-myo-inositol 1,3,4,6-tetrakisphosphate + ATP = 1D-myo-inositol 1,3,4,5,6-pentakisphosphate + ADP + H(+)</text>
        <dbReference type="Rhea" id="RHEA:12717"/>
        <dbReference type="ChEBI" id="CHEBI:15378"/>
        <dbReference type="ChEBI" id="CHEBI:30616"/>
        <dbReference type="ChEBI" id="CHEBI:57660"/>
        <dbReference type="ChEBI" id="CHEBI:57733"/>
        <dbReference type="ChEBI" id="CHEBI:456216"/>
        <dbReference type="EC" id="2.7.1.140"/>
    </reaction>
</comment>
<evidence type="ECO:0000256" key="1">
    <source>
        <dbReference type="ARBA" id="ARBA00007374"/>
    </source>
</evidence>
<protein>
    <recommendedName>
        <fullName evidence="8">Kinase</fullName>
        <ecNumber evidence="8">2.7.-.-</ecNumber>
    </recommendedName>
</protein>
<dbReference type="PANTHER" id="PTHR12400">
    <property type="entry name" value="INOSITOL POLYPHOSPHATE KINASE"/>
    <property type="match status" value="1"/>
</dbReference>
<evidence type="ECO:0000256" key="2">
    <source>
        <dbReference type="ARBA" id="ARBA00022679"/>
    </source>
</evidence>
<dbReference type="GO" id="GO:0032958">
    <property type="term" value="P:inositol phosphate biosynthetic process"/>
    <property type="evidence" value="ECO:0007669"/>
    <property type="project" value="InterPro"/>
</dbReference>
<dbReference type="Proteomes" id="UP000663852">
    <property type="component" value="Unassembled WGS sequence"/>
</dbReference>
<comment type="similarity">
    <text evidence="1 8">Belongs to the inositol phosphokinase (IPK) family.</text>
</comment>
<evidence type="ECO:0000313" key="9">
    <source>
        <dbReference type="EMBL" id="CAF1379649.1"/>
    </source>
</evidence>
<sequence length="308" mass="35514">MRFDRVHLISLIKIIQNMESSSTSAQPKLPPDTKPLQHQVAGHIYGKSKTKFGLLQRCSTGEILKPLIDERGSREEQFYKDVFSEQASKNLRILRPFISTYLGTYEHDEIKYIVLENVIHPFIHPCVADIKIGRITYDSTASAEKVKLSREKCPTLAEIGFQLLGWEMYRSSNDSYECHDRVCGRSLTKEEILHAIAHFYGAPSMNYRENIKLILEHLTDMEQVMVKQNDLTFIATSLLIVYEGQPNEKSPNKVDVRLVDFAHVSKSKEGTETGQTDENFLFGLRNYIKHLQRLLDDEYVYVLIDKLK</sequence>
<keyword evidence="2 8" id="KW-0808">Transferase</keyword>
<dbReference type="GO" id="GO:0005524">
    <property type="term" value="F:ATP binding"/>
    <property type="evidence" value="ECO:0007669"/>
    <property type="project" value="UniProtKB-KW"/>
</dbReference>
<dbReference type="Pfam" id="PF03770">
    <property type="entry name" value="IPK"/>
    <property type="match status" value="1"/>
</dbReference>
<reference evidence="9" key="1">
    <citation type="submission" date="2021-02" db="EMBL/GenBank/DDBJ databases">
        <authorList>
            <person name="Nowell W R."/>
        </authorList>
    </citation>
    <scope>NUCLEOTIDE SEQUENCE</scope>
</reference>
<dbReference type="InterPro" id="IPR005522">
    <property type="entry name" value="IPK"/>
</dbReference>
<dbReference type="EC" id="2.7.-.-" evidence="8"/>
<dbReference type="GO" id="GO:0005737">
    <property type="term" value="C:cytoplasm"/>
    <property type="evidence" value="ECO:0007669"/>
    <property type="project" value="TreeGrafter"/>
</dbReference>
<keyword evidence="3" id="KW-0547">Nucleotide-binding</keyword>
<evidence type="ECO:0000256" key="5">
    <source>
        <dbReference type="ARBA" id="ARBA00022840"/>
    </source>
</evidence>
<dbReference type="AlphaFoldDB" id="A0A815JQ60"/>
<comment type="catalytic activity">
    <reaction evidence="6">
        <text>1D-myo-inositol 1,4,5-trisphosphate + 2 ATP = 1D-myo-inositol 1,3,4,5,6-pentakisphosphate + 2 ADP + 2 H(+)</text>
        <dbReference type="Rhea" id="RHEA:32359"/>
        <dbReference type="ChEBI" id="CHEBI:15378"/>
        <dbReference type="ChEBI" id="CHEBI:30616"/>
        <dbReference type="ChEBI" id="CHEBI:57733"/>
        <dbReference type="ChEBI" id="CHEBI:203600"/>
        <dbReference type="ChEBI" id="CHEBI:456216"/>
        <dbReference type="EC" id="2.7.1.151"/>
    </reaction>
</comment>
<organism evidence="9 10">
    <name type="scientific">Adineta ricciae</name>
    <name type="common">Rotifer</name>
    <dbReference type="NCBI Taxonomy" id="249248"/>
    <lineage>
        <taxon>Eukaryota</taxon>
        <taxon>Metazoa</taxon>
        <taxon>Spiralia</taxon>
        <taxon>Gnathifera</taxon>
        <taxon>Rotifera</taxon>
        <taxon>Eurotatoria</taxon>
        <taxon>Bdelloidea</taxon>
        <taxon>Adinetida</taxon>
        <taxon>Adinetidae</taxon>
        <taxon>Adineta</taxon>
    </lineage>
</organism>
<evidence type="ECO:0000256" key="8">
    <source>
        <dbReference type="RuleBase" id="RU363090"/>
    </source>
</evidence>
<dbReference type="OrthoDB" id="338650at2759"/>
<dbReference type="GO" id="GO:0005634">
    <property type="term" value="C:nucleus"/>
    <property type="evidence" value="ECO:0007669"/>
    <property type="project" value="TreeGrafter"/>
</dbReference>
<dbReference type="InterPro" id="IPR038286">
    <property type="entry name" value="IPK_sf"/>
</dbReference>
<dbReference type="SUPFAM" id="SSF56104">
    <property type="entry name" value="SAICAR synthase-like"/>
    <property type="match status" value="1"/>
</dbReference>
<evidence type="ECO:0000256" key="6">
    <source>
        <dbReference type="ARBA" id="ARBA00036164"/>
    </source>
</evidence>
<evidence type="ECO:0000256" key="7">
    <source>
        <dbReference type="ARBA" id="ARBA00036525"/>
    </source>
</evidence>
<keyword evidence="5" id="KW-0067">ATP-binding</keyword>
<evidence type="ECO:0000256" key="4">
    <source>
        <dbReference type="ARBA" id="ARBA00022777"/>
    </source>
</evidence>
<dbReference type="GO" id="GO:0051765">
    <property type="term" value="F:inositol tetrakisphosphate kinase activity"/>
    <property type="evidence" value="ECO:0007669"/>
    <property type="project" value="TreeGrafter"/>
</dbReference>
<name>A0A815JQ60_ADIRI</name>
<gene>
    <name evidence="9" type="ORF">EDS130_LOCUS34851</name>
</gene>
<dbReference type="GO" id="GO:0008440">
    <property type="term" value="F:inositol-1,4,5-trisphosphate 3-kinase activity"/>
    <property type="evidence" value="ECO:0007669"/>
    <property type="project" value="TreeGrafter"/>
</dbReference>
<accession>A0A815JQ60</accession>
<dbReference type="EMBL" id="CAJNOJ010000297">
    <property type="protein sequence ID" value="CAF1379649.1"/>
    <property type="molecule type" value="Genomic_DNA"/>
</dbReference>
<dbReference type="PANTHER" id="PTHR12400:SF51">
    <property type="entry name" value="INOSITOL POLYPHOSPHATE MULTIKINASE"/>
    <property type="match status" value="1"/>
</dbReference>
<keyword evidence="4 8" id="KW-0418">Kinase</keyword>